<dbReference type="EMBL" id="JAJCGD010000027">
    <property type="protein sequence ID" value="MCB6828867.1"/>
    <property type="molecule type" value="Genomic_DNA"/>
</dbReference>
<organism evidence="1 2">
    <name type="scientific">Megamonas funiformis</name>
    <dbReference type="NCBI Taxonomy" id="437897"/>
    <lineage>
        <taxon>Bacteria</taxon>
        <taxon>Bacillati</taxon>
        <taxon>Bacillota</taxon>
        <taxon>Negativicutes</taxon>
        <taxon>Selenomonadales</taxon>
        <taxon>Selenomonadaceae</taxon>
        <taxon>Megamonas</taxon>
    </lineage>
</organism>
<accession>A0AAW4U6E9</accession>
<dbReference type="AlphaFoldDB" id="A0AAW4U6E9"/>
<sequence length="77" mass="8768">MQTMTLEELTQGKVFISDISTENTTTINGNKVIIGRYAVWSPLKDKPGHMIIEVGNDLTHLQQKYNISDNLVFKFLK</sequence>
<reference evidence="1" key="1">
    <citation type="submission" date="2021-10" db="EMBL/GenBank/DDBJ databases">
        <title>Collection of gut derived symbiotic bacterial strains cultured from healthy donors.</title>
        <authorList>
            <person name="Lin H."/>
            <person name="Littmann E."/>
            <person name="Claire K."/>
            <person name="Pamer E."/>
        </authorList>
    </citation>
    <scope>NUCLEOTIDE SEQUENCE</scope>
    <source>
        <strain evidence="1">MSK.7.16</strain>
    </source>
</reference>
<name>A0AAW4U6E9_9FIRM</name>
<comment type="caution">
    <text evidence="1">The sequence shown here is derived from an EMBL/GenBank/DDBJ whole genome shotgun (WGS) entry which is preliminary data.</text>
</comment>
<gene>
    <name evidence="1" type="ORF">LIY65_09195</name>
</gene>
<evidence type="ECO:0000313" key="1">
    <source>
        <dbReference type="EMBL" id="MCB6828867.1"/>
    </source>
</evidence>
<evidence type="ECO:0000313" key="2">
    <source>
        <dbReference type="Proteomes" id="UP001198190"/>
    </source>
</evidence>
<dbReference type="RefSeq" id="WP_227153134.1">
    <property type="nucleotide sequence ID" value="NZ_CBCTJQ010000029.1"/>
</dbReference>
<protein>
    <submittedName>
        <fullName evidence="1">Uncharacterized protein</fullName>
    </submittedName>
</protein>
<proteinExistence type="predicted"/>
<dbReference type="Proteomes" id="UP001198190">
    <property type="component" value="Unassembled WGS sequence"/>
</dbReference>